<organism evidence="1 2">
    <name type="scientific">Caerostris extrusa</name>
    <name type="common">Bark spider</name>
    <name type="synonym">Caerostris bankana</name>
    <dbReference type="NCBI Taxonomy" id="172846"/>
    <lineage>
        <taxon>Eukaryota</taxon>
        <taxon>Metazoa</taxon>
        <taxon>Ecdysozoa</taxon>
        <taxon>Arthropoda</taxon>
        <taxon>Chelicerata</taxon>
        <taxon>Arachnida</taxon>
        <taxon>Araneae</taxon>
        <taxon>Araneomorphae</taxon>
        <taxon>Entelegynae</taxon>
        <taxon>Araneoidea</taxon>
        <taxon>Araneidae</taxon>
        <taxon>Caerostris</taxon>
    </lineage>
</organism>
<reference evidence="1 2" key="1">
    <citation type="submission" date="2021-06" db="EMBL/GenBank/DDBJ databases">
        <title>Caerostris extrusa draft genome.</title>
        <authorList>
            <person name="Kono N."/>
            <person name="Arakawa K."/>
        </authorList>
    </citation>
    <scope>NUCLEOTIDE SEQUENCE [LARGE SCALE GENOMIC DNA]</scope>
</reference>
<gene>
    <name evidence="1" type="ORF">CEXT_203931</name>
</gene>
<dbReference type="AlphaFoldDB" id="A0AAV4MTD8"/>
<sequence>MKKIRSRKTATHTQDENAEEKYFQIHFEFRFTFSDPDFDSGKNVFSLSGTQLLRVTTKRKSATTSAQLVCTAALVKVDCCKAQPV</sequence>
<accession>A0AAV4MTD8</accession>
<evidence type="ECO:0008006" key="3">
    <source>
        <dbReference type="Google" id="ProtNLM"/>
    </source>
</evidence>
<evidence type="ECO:0000313" key="2">
    <source>
        <dbReference type="Proteomes" id="UP001054945"/>
    </source>
</evidence>
<comment type="caution">
    <text evidence="1">The sequence shown here is derived from an EMBL/GenBank/DDBJ whole genome shotgun (WGS) entry which is preliminary data.</text>
</comment>
<keyword evidence="2" id="KW-1185">Reference proteome</keyword>
<dbReference type="Proteomes" id="UP001054945">
    <property type="component" value="Unassembled WGS sequence"/>
</dbReference>
<proteinExistence type="predicted"/>
<name>A0AAV4MTD8_CAEEX</name>
<protein>
    <recommendedName>
        <fullName evidence="3">SHSP domain-containing protein</fullName>
    </recommendedName>
</protein>
<evidence type="ECO:0000313" key="1">
    <source>
        <dbReference type="EMBL" id="GIX75658.1"/>
    </source>
</evidence>
<dbReference type="EMBL" id="BPLR01020187">
    <property type="protein sequence ID" value="GIX75658.1"/>
    <property type="molecule type" value="Genomic_DNA"/>
</dbReference>